<keyword evidence="6" id="KW-1185">Reference proteome</keyword>
<protein>
    <submittedName>
        <fullName evidence="5">Uncharacterized protein</fullName>
    </submittedName>
</protein>
<dbReference type="SMART" id="SM00855">
    <property type="entry name" value="PGAM"/>
    <property type="match status" value="1"/>
</dbReference>
<gene>
    <name evidence="5" type="ORF">PHATRDRAFT_37572</name>
</gene>
<dbReference type="InterPro" id="IPR029033">
    <property type="entry name" value="His_PPase_superfam"/>
</dbReference>
<dbReference type="Proteomes" id="UP000000759">
    <property type="component" value="Chromosome 13"/>
</dbReference>
<dbReference type="AlphaFoldDB" id="B7G356"/>
<dbReference type="InterPro" id="IPR013078">
    <property type="entry name" value="His_Pase_superF_clade-1"/>
</dbReference>
<keyword evidence="2" id="KW-0413">Isomerase</keyword>
<dbReference type="PANTHER" id="PTHR48100">
    <property type="entry name" value="BROAD-SPECIFICITY PHOSPHATASE YOR283W-RELATED"/>
    <property type="match status" value="1"/>
</dbReference>
<feature type="chain" id="PRO_5002855340" evidence="4">
    <location>
        <begin position="24"/>
        <end position="977"/>
    </location>
</feature>
<dbReference type="OrthoDB" id="16820at2759"/>
<dbReference type="InterPro" id="IPR001345">
    <property type="entry name" value="PG/BPGM_mutase_AS"/>
</dbReference>
<proteinExistence type="predicted"/>
<dbReference type="RefSeq" id="XP_002181729.1">
    <property type="nucleotide sequence ID" value="XM_002181693.1"/>
</dbReference>
<dbReference type="STRING" id="556484.B7G356"/>
<dbReference type="HOGENOM" id="CLU_437748_0_0_1"/>
<dbReference type="EMBL" id="CM000615">
    <property type="protein sequence ID" value="EEC46943.1"/>
    <property type="molecule type" value="Genomic_DNA"/>
</dbReference>
<dbReference type="PROSITE" id="PS00175">
    <property type="entry name" value="PG_MUTASE"/>
    <property type="match status" value="1"/>
</dbReference>
<feature type="transmembrane region" description="Helical" evidence="3">
    <location>
        <begin position="771"/>
        <end position="792"/>
    </location>
</feature>
<dbReference type="CDD" id="cd07067">
    <property type="entry name" value="HP_PGM_like"/>
    <property type="match status" value="1"/>
</dbReference>
<dbReference type="eggNOG" id="KOG0235">
    <property type="taxonomic scope" value="Eukaryota"/>
</dbReference>
<dbReference type="Pfam" id="PF00300">
    <property type="entry name" value="His_Phos_1"/>
    <property type="match status" value="1"/>
</dbReference>
<dbReference type="Gene3D" id="3.40.50.1240">
    <property type="entry name" value="Phosphoglycerate mutase-like"/>
    <property type="match status" value="1"/>
</dbReference>
<keyword evidence="3" id="KW-1133">Transmembrane helix</keyword>
<evidence type="ECO:0000256" key="1">
    <source>
        <dbReference type="ARBA" id="ARBA00023152"/>
    </source>
</evidence>
<reference evidence="5 6" key="1">
    <citation type="journal article" date="2008" name="Nature">
        <title>The Phaeodactylum genome reveals the evolutionary history of diatom genomes.</title>
        <authorList>
            <person name="Bowler C."/>
            <person name="Allen A.E."/>
            <person name="Badger J.H."/>
            <person name="Grimwood J."/>
            <person name="Jabbari K."/>
            <person name="Kuo A."/>
            <person name="Maheswari U."/>
            <person name="Martens C."/>
            <person name="Maumus F."/>
            <person name="Otillar R.P."/>
            <person name="Rayko E."/>
            <person name="Salamov A."/>
            <person name="Vandepoele K."/>
            <person name="Beszteri B."/>
            <person name="Gruber A."/>
            <person name="Heijde M."/>
            <person name="Katinka M."/>
            <person name="Mock T."/>
            <person name="Valentin K."/>
            <person name="Verret F."/>
            <person name="Berges J.A."/>
            <person name="Brownlee C."/>
            <person name="Cadoret J.P."/>
            <person name="Chiovitti A."/>
            <person name="Choi C.J."/>
            <person name="Coesel S."/>
            <person name="De Martino A."/>
            <person name="Detter J.C."/>
            <person name="Durkin C."/>
            <person name="Falciatore A."/>
            <person name="Fournet J."/>
            <person name="Haruta M."/>
            <person name="Huysman M.J."/>
            <person name="Jenkins B.D."/>
            <person name="Jiroutova K."/>
            <person name="Jorgensen R.E."/>
            <person name="Joubert Y."/>
            <person name="Kaplan A."/>
            <person name="Kroger N."/>
            <person name="Kroth P.G."/>
            <person name="La Roche J."/>
            <person name="Lindquist E."/>
            <person name="Lommer M."/>
            <person name="Martin-Jezequel V."/>
            <person name="Lopez P.J."/>
            <person name="Lucas S."/>
            <person name="Mangogna M."/>
            <person name="McGinnis K."/>
            <person name="Medlin L.K."/>
            <person name="Montsant A."/>
            <person name="Oudot-Le Secq M.P."/>
            <person name="Napoli C."/>
            <person name="Obornik M."/>
            <person name="Parker M.S."/>
            <person name="Petit J.L."/>
            <person name="Porcel B.M."/>
            <person name="Poulsen N."/>
            <person name="Robison M."/>
            <person name="Rychlewski L."/>
            <person name="Rynearson T.A."/>
            <person name="Schmutz J."/>
            <person name="Shapiro H."/>
            <person name="Siaut M."/>
            <person name="Stanley M."/>
            <person name="Sussman M.R."/>
            <person name="Taylor A.R."/>
            <person name="Vardi A."/>
            <person name="von Dassow P."/>
            <person name="Vyverman W."/>
            <person name="Willis A."/>
            <person name="Wyrwicz L.S."/>
            <person name="Rokhsar D.S."/>
            <person name="Weissenbach J."/>
            <person name="Armbrust E.V."/>
            <person name="Green B.R."/>
            <person name="Van de Peer Y."/>
            <person name="Grigoriev I.V."/>
        </authorList>
    </citation>
    <scope>NUCLEOTIDE SEQUENCE [LARGE SCALE GENOMIC DNA]</scope>
    <source>
        <strain evidence="5 6">CCAP 1055/1</strain>
    </source>
</reference>
<dbReference type="PANTHER" id="PTHR48100:SF1">
    <property type="entry name" value="HISTIDINE PHOSPHATASE FAMILY PROTEIN-RELATED"/>
    <property type="match status" value="1"/>
</dbReference>
<keyword evidence="1" id="KW-0324">Glycolysis</keyword>
<dbReference type="GO" id="GO:0005737">
    <property type="term" value="C:cytoplasm"/>
    <property type="evidence" value="ECO:0007669"/>
    <property type="project" value="TreeGrafter"/>
</dbReference>
<evidence type="ECO:0000313" key="6">
    <source>
        <dbReference type="Proteomes" id="UP000000759"/>
    </source>
</evidence>
<dbReference type="GeneID" id="7202424"/>
<dbReference type="KEGG" id="pti:PHATRDRAFT_37572"/>
<dbReference type="InterPro" id="IPR050275">
    <property type="entry name" value="PGM_Phosphatase"/>
</dbReference>
<keyword evidence="4" id="KW-0732">Signal</keyword>
<dbReference type="GO" id="GO:0016791">
    <property type="term" value="F:phosphatase activity"/>
    <property type="evidence" value="ECO:0007669"/>
    <property type="project" value="TreeGrafter"/>
</dbReference>
<name>B7G356_PHATC</name>
<keyword evidence="3" id="KW-0812">Transmembrane</keyword>
<reference evidence="6" key="2">
    <citation type="submission" date="2008-08" db="EMBL/GenBank/DDBJ databases">
        <authorList>
            <consortium name="Diatom Consortium"/>
            <person name="Grigoriev I."/>
            <person name="Grimwood J."/>
            <person name="Kuo A."/>
            <person name="Otillar R.P."/>
            <person name="Salamov A."/>
            <person name="Detter J.C."/>
            <person name="Lindquist E."/>
            <person name="Shapiro H."/>
            <person name="Lucas S."/>
            <person name="Glavina del Rio T."/>
            <person name="Pitluck S."/>
            <person name="Rokhsar D."/>
            <person name="Bowler C."/>
        </authorList>
    </citation>
    <scope>GENOME REANNOTATION</scope>
    <source>
        <strain evidence="6">CCAP 1055/1</strain>
    </source>
</reference>
<organism evidence="5 6">
    <name type="scientific">Phaeodactylum tricornutum (strain CCAP 1055/1)</name>
    <dbReference type="NCBI Taxonomy" id="556484"/>
    <lineage>
        <taxon>Eukaryota</taxon>
        <taxon>Sar</taxon>
        <taxon>Stramenopiles</taxon>
        <taxon>Ochrophyta</taxon>
        <taxon>Bacillariophyta</taxon>
        <taxon>Bacillariophyceae</taxon>
        <taxon>Bacillariophycidae</taxon>
        <taxon>Naviculales</taxon>
        <taxon>Phaeodactylaceae</taxon>
        <taxon>Phaeodactylum</taxon>
    </lineage>
</organism>
<evidence type="ECO:0000256" key="4">
    <source>
        <dbReference type="SAM" id="SignalP"/>
    </source>
</evidence>
<dbReference type="SUPFAM" id="SSF53254">
    <property type="entry name" value="Phosphoglycerate mutase-like"/>
    <property type="match status" value="1"/>
</dbReference>
<dbReference type="PaxDb" id="2850-Phatr37572"/>
<keyword evidence="3" id="KW-0472">Membrane</keyword>
<dbReference type="InParanoid" id="B7G356"/>
<evidence type="ECO:0000256" key="3">
    <source>
        <dbReference type="SAM" id="Phobius"/>
    </source>
</evidence>
<feature type="signal peptide" evidence="4">
    <location>
        <begin position="1"/>
        <end position="23"/>
    </location>
</feature>
<sequence length="977" mass="105578">MPSLIAKNGALLFALIGLPYCQAFITICPTSTCKQTLLRGTLPSEEILADKPEADNEYSSQKSRREMLASAASSLAYFPVYSSLEANAIEKKEAVFFNSLSDLPPLADDNVRIFLCRHGQTENNRLKLIQGSRLDPSINETGQEQARRLGKALSFALPVVPTIVFHSPLIRARQTAQIAALQFSSNPSVSSPTLRQLDSLNEIDFGSAAEGESVEPYRAKMMATYAGWSVGELDLSMGEGGETGGEVLARIEKSLQDLAKSASNASNRCVAAIAHSTFLKILLATAQNIPLAQVAMLEQKNCCVNVLDLSTKQAINLASRSELLGGPLSLAPLEFTLSIPKTAVIRMNEKRHLGVAAFQTTVSNSATRRFHSAGLRTTHEESDIDSRRDFLLQTVSLLSGGVALSGSPDSATAVVGALPEFADSNAILQGVTIKVADQSQQEAMVLFLKDSFDFEVLRRRVQGSIEETWLGYGPEQLRIPDDFTLPVSSFNTYGGHASVRLVYDAKATVPLYRTGEKAPGENFAFLQVAVPGYRISQMVKHGGNIIDAYGFVNVVSPSGLPMRGIVGITPDPIMFVAINCIDVKASQAFYEKLGFQKQEYPYARPSKGTGPFEPAQPSKSVYMAPSANCMGLLLLPSKKKRLQANPVVQSLNLVYTPSEESDSADTMPTLFDPSGIAVSFQSVPQFELEEKETRIVNRILICVAALSNVASFLPASLPRSQTKSKVKQHLVPVDAFSSSLVTSVVEYFDGSTIVDPTIVSDVYWQSLGSRIVSVVIAQVLVIATFAVVSWVASKQIGNTINFIALKIFGQDRRTEAKNIDGASGQRLKVPPNLSNVPPRSPDFGKLFVCVIIDIVGSSSELLPIIGELSDVVYAPIAALLLRKLYNSNVIFALEFVEEILPFTDILPLATICWTVDTFAPDSDVAKFLNVGNYGNSQARASTSFDDGMDAIDVNGEVKSPAKKASTTIASRDDGQLR</sequence>
<evidence type="ECO:0000313" key="5">
    <source>
        <dbReference type="EMBL" id="EEC46943.1"/>
    </source>
</evidence>
<accession>B7G356</accession>
<evidence type="ECO:0000256" key="2">
    <source>
        <dbReference type="ARBA" id="ARBA00023235"/>
    </source>
</evidence>